<dbReference type="OrthoDB" id="341991at2"/>
<dbReference type="Proteomes" id="UP000006048">
    <property type="component" value="Chromosome"/>
</dbReference>
<proteinExistence type="predicted"/>
<evidence type="ECO:0000313" key="2">
    <source>
        <dbReference type="EMBL" id="AFM12821.1"/>
    </source>
</evidence>
<dbReference type="STRING" id="869212.Turpa_2176"/>
<dbReference type="PATRIC" id="fig|869212.3.peg.2187"/>
<protein>
    <submittedName>
        <fullName evidence="2">Uncharacterized protein</fullName>
    </submittedName>
</protein>
<dbReference type="KEGG" id="tpx:Turpa_2176"/>
<dbReference type="AlphaFoldDB" id="I4B6B4"/>
<name>I4B6B4_TURPD</name>
<dbReference type="HOGENOM" id="CLU_299317_0_0_12"/>
<keyword evidence="1" id="KW-0472">Membrane</keyword>
<keyword evidence="3" id="KW-1185">Reference proteome</keyword>
<feature type="transmembrane region" description="Helical" evidence="1">
    <location>
        <begin position="26"/>
        <end position="45"/>
    </location>
</feature>
<evidence type="ECO:0000313" key="3">
    <source>
        <dbReference type="Proteomes" id="UP000006048"/>
    </source>
</evidence>
<reference evidence="2 3" key="1">
    <citation type="submission" date="2012-06" db="EMBL/GenBank/DDBJ databases">
        <title>The complete chromosome of genome of Turneriella parva DSM 21527.</title>
        <authorList>
            <consortium name="US DOE Joint Genome Institute (JGI-PGF)"/>
            <person name="Lucas S."/>
            <person name="Han J."/>
            <person name="Lapidus A."/>
            <person name="Bruce D."/>
            <person name="Goodwin L."/>
            <person name="Pitluck S."/>
            <person name="Peters L."/>
            <person name="Kyrpides N."/>
            <person name="Mavromatis K."/>
            <person name="Ivanova N."/>
            <person name="Mikhailova N."/>
            <person name="Chertkov O."/>
            <person name="Detter J.C."/>
            <person name="Tapia R."/>
            <person name="Han C."/>
            <person name="Land M."/>
            <person name="Hauser L."/>
            <person name="Markowitz V."/>
            <person name="Cheng J.-F."/>
            <person name="Hugenholtz P."/>
            <person name="Woyke T."/>
            <person name="Wu D."/>
            <person name="Gronow S."/>
            <person name="Wellnitz S."/>
            <person name="Brambilla E."/>
            <person name="Klenk H.-P."/>
            <person name="Eisen J.A."/>
        </authorList>
    </citation>
    <scope>NUCLEOTIDE SEQUENCE [LARGE SCALE GENOMIC DNA]</scope>
    <source>
        <strain evidence="3">ATCC BAA-1111 / DSM 21527 / NCTC 11395 / H</strain>
    </source>
</reference>
<accession>I4B6B4</accession>
<keyword evidence="1" id="KW-0812">Transmembrane</keyword>
<dbReference type="NCBIfam" id="NF047499">
    <property type="entry name" value="LIC_11026_fam"/>
    <property type="match status" value="1"/>
</dbReference>
<keyword evidence="1" id="KW-1133">Transmembrane helix</keyword>
<evidence type="ECO:0000256" key="1">
    <source>
        <dbReference type="SAM" id="Phobius"/>
    </source>
</evidence>
<sequence length="1029" mass="114415">MNEFPDGSLTPEVKSKTGRLSQILRVLRYTVAVVIVGIVIAYNYVMRPAFLQPVIIDTFAKSTNGRLEVTVAKTSLFTGFQFRNVVVHAPEGYSDTPILKAGELNLLYNVFGFFRGKFGIHEFSLKDTEIFLEQKNNIFNAAALAKPGEEKPEREKEEEAAKEPGDGVVSWFFDVQIFARIALQNFNFTLDARDKTNKNKQYAHLKNFHFVTSLLTNDFSKIKTNDIAAMVALLNTFAIQLNPQKSVAIDYEGAAASVRSNLDLFWLLFYDGQSKKPEFVSRMNFGNDTFPVALGRGKAQNLPFRLGHKIDYEAKEDRLKIEDFNIEFLRDTLLALTGTGEKLLKPGRSIKIETTASRVNLGKIHEVVSHLTSKRDPAFSGFFSVKPTRVSIQGNKIEDQGGLKLERVAVRAGSVYVSIPNLEIDHAADIDQSLKPLPVKTAELKVRGNLNGAGLGLDAKLAADRKTQAAFYLKGLNIAPFSAGAATGTINTTFNASGESPQNLAINLRVYSPELHYFVDRGRSGVNRIDFNAKGSVKSSEDFKNTTIDLPVISFTDKDKEYATAVDLKSQVHVEKADSINIKYQLDSLIVSFKELIGTMPAGLQEQIGGLIKTVNPGRTLRADGETNVTISGREQQIQHVTQIALPDVHVDDIQIKAKARMAPPYTYLDQFTITGLRKALSISASGELKDGSEVVEDPVTGKKQRAAVKTPDLKYKVELARTQESEILDDTFLVGLFSIAGTAKGNLVNGLVKIDALSFRNPKVKVHKVNLDFPFKHDLKLKKTLNLRAGNKERIIKNYNFNRAYNFTIENIEIPDPNNSREWLNLIYSRGKYPAIGASMEYKDNVFVMPVLQLYTLNGVVTISDTLFNLGRLRPSEMEYSSTIQVKDIDLKPLMLKEKADTITDGKLRIDILLTGNRLDKPVENLNGYLSIFRIGPEFAEAVMKAVKPKQSDLINSVATNTAIPRKIDIELRDGFVYSDIPIKKGAVGTIFFSPDEIKNRRINIPEFFQRISNEASTYRAPASSPGS</sequence>
<dbReference type="RefSeq" id="WP_014803327.1">
    <property type="nucleotide sequence ID" value="NC_018020.1"/>
</dbReference>
<organism evidence="2 3">
    <name type="scientific">Turneriella parva (strain ATCC BAA-1111 / DSM 21527 / NCTC 11395 / H)</name>
    <name type="common">Leptospira parva</name>
    <dbReference type="NCBI Taxonomy" id="869212"/>
    <lineage>
        <taxon>Bacteria</taxon>
        <taxon>Pseudomonadati</taxon>
        <taxon>Spirochaetota</taxon>
        <taxon>Spirochaetia</taxon>
        <taxon>Leptospirales</taxon>
        <taxon>Leptospiraceae</taxon>
        <taxon>Turneriella</taxon>
    </lineage>
</organism>
<dbReference type="EMBL" id="CP002959">
    <property type="protein sequence ID" value="AFM12821.1"/>
    <property type="molecule type" value="Genomic_DNA"/>
</dbReference>
<gene>
    <name evidence="2" type="ordered locus">Turpa_2176</name>
</gene>